<dbReference type="EMBL" id="AOIU01000034">
    <property type="protein sequence ID" value="ELZ23159.1"/>
    <property type="molecule type" value="Genomic_DNA"/>
</dbReference>
<evidence type="ECO:0000313" key="2">
    <source>
        <dbReference type="EMBL" id="ELZ23159.1"/>
    </source>
</evidence>
<comment type="caution">
    <text evidence="2">The sequence shown here is derived from an EMBL/GenBank/DDBJ whole genome shotgun (WGS) entry which is preliminary data.</text>
</comment>
<dbReference type="eggNOG" id="arCOG03828">
    <property type="taxonomic scope" value="Archaea"/>
</dbReference>
<dbReference type="Pfam" id="PF24035">
    <property type="entry name" value="DUF7344"/>
    <property type="match status" value="1"/>
</dbReference>
<reference evidence="2 3" key="1">
    <citation type="journal article" date="2014" name="PLoS Genet.">
        <title>Phylogenetically driven sequencing of extremely halophilic archaea reveals strategies for static and dynamic osmo-response.</title>
        <authorList>
            <person name="Becker E.A."/>
            <person name="Seitzer P.M."/>
            <person name="Tritt A."/>
            <person name="Larsen D."/>
            <person name="Krusor M."/>
            <person name="Yao A.I."/>
            <person name="Wu D."/>
            <person name="Madern D."/>
            <person name="Eisen J.A."/>
            <person name="Darling A.E."/>
            <person name="Facciotti M.T."/>
        </authorList>
    </citation>
    <scope>NUCLEOTIDE SEQUENCE [LARGE SCALE GENOMIC DNA]</scope>
    <source>
        <strain evidence="2 3">2-9-1</strain>
    </source>
</reference>
<protein>
    <recommendedName>
        <fullName evidence="1">DUF7344 domain-containing protein</fullName>
    </recommendedName>
</protein>
<dbReference type="InterPro" id="IPR036388">
    <property type="entry name" value="WH-like_DNA-bd_sf"/>
</dbReference>
<gene>
    <name evidence="2" type="ORF">C475_15959</name>
</gene>
<organism evidence="2 3">
    <name type="scientific">Halosimplex carlsbadense 2-9-1</name>
    <dbReference type="NCBI Taxonomy" id="797114"/>
    <lineage>
        <taxon>Archaea</taxon>
        <taxon>Methanobacteriati</taxon>
        <taxon>Methanobacteriota</taxon>
        <taxon>Stenosarchaea group</taxon>
        <taxon>Halobacteria</taxon>
        <taxon>Halobacteriales</taxon>
        <taxon>Haloarculaceae</taxon>
        <taxon>Halosimplex</taxon>
    </lineage>
</organism>
<dbReference type="InterPro" id="IPR055768">
    <property type="entry name" value="DUF7344"/>
</dbReference>
<proteinExistence type="predicted"/>
<dbReference type="AlphaFoldDB" id="M0CMQ3"/>
<sequence>MSEVFKLLSHHRRRVALKYLATQAGATPVSDVADQIALLEGEHTRDRYERICTSLVHAHLPILADAGAIGYDHDREVVELRDQRTDILQYLDH</sequence>
<evidence type="ECO:0000313" key="3">
    <source>
        <dbReference type="Proteomes" id="UP000011626"/>
    </source>
</evidence>
<keyword evidence="3" id="KW-1185">Reference proteome</keyword>
<name>M0CMQ3_9EURY</name>
<dbReference type="Gene3D" id="1.10.10.10">
    <property type="entry name" value="Winged helix-like DNA-binding domain superfamily/Winged helix DNA-binding domain"/>
    <property type="match status" value="1"/>
</dbReference>
<evidence type="ECO:0000259" key="1">
    <source>
        <dbReference type="Pfam" id="PF24035"/>
    </source>
</evidence>
<feature type="domain" description="DUF7344" evidence="1">
    <location>
        <begin position="5"/>
        <end position="79"/>
    </location>
</feature>
<dbReference type="Proteomes" id="UP000011626">
    <property type="component" value="Unassembled WGS sequence"/>
</dbReference>
<accession>M0CMQ3</accession>